<feature type="transmembrane region" description="Helical" evidence="1">
    <location>
        <begin position="12"/>
        <end position="35"/>
    </location>
</feature>
<keyword evidence="1" id="KW-1133">Transmembrane helix</keyword>
<dbReference type="HOGENOM" id="CLU_150842_1_1_1"/>
<proteinExistence type="predicted"/>
<gene>
    <name evidence="3" type="ORF">CY34DRAFT_801707</name>
</gene>
<keyword evidence="1" id="KW-0472">Membrane</keyword>
<feature type="domain" description="DUF6533" evidence="2">
    <location>
        <begin position="22"/>
        <end position="66"/>
    </location>
</feature>
<dbReference type="OrthoDB" id="2692685at2759"/>
<dbReference type="EMBL" id="KN835174">
    <property type="protein sequence ID" value="KIK45349.1"/>
    <property type="molecule type" value="Genomic_DNA"/>
</dbReference>
<feature type="transmembrane region" description="Helical" evidence="1">
    <location>
        <begin position="56"/>
        <end position="75"/>
    </location>
</feature>
<name>A0A0D0B650_9AGAM</name>
<keyword evidence="4" id="KW-1185">Reference proteome</keyword>
<accession>A0A0D0B650</accession>
<reference evidence="3 4" key="1">
    <citation type="submission" date="2014-04" db="EMBL/GenBank/DDBJ databases">
        <authorList>
            <consortium name="DOE Joint Genome Institute"/>
            <person name="Kuo A."/>
            <person name="Ruytinx J."/>
            <person name="Rineau F."/>
            <person name="Colpaert J."/>
            <person name="Kohler A."/>
            <person name="Nagy L.G."/>
            <person name="Floudas D."/>
            <person name="Copeland A."/>
            <person name="Barry K.W."/>
            <person name="Cichocki N."/>
            <person name="Veneault-Fourrey C."/>
            <person name="LaButti K."/>
            <person name="Lindquist E.A."/>
            <person name="Lipzen A."/>
            <person name="Lundell T."/>
            <person name="Morin E."/>
            <person name="Murat C."/>
            <person name="Sun H."/>
            <person name="Tunlid A."/>
            <person name="Henrissat B."/>
            <person name="Grigoriev I.V."/>
            <person name="Hibbett D.S."/>
            <person name="Martin F."/>
            <person name="Nordberg H.P."/>
            <person name="Cantor M.N."/>
            <person name="Hua S.X."/>
        </authorList>
    </citation>
    <scope>NUCLEOTIDE SEQUENCE [LARGE SCALE GENOMIC DNA]</scope>
    <source>
        <strain evidence="3 4">UH-Slu-Lm8-n1</strain>
    </source>
</reference>
<evidence type="ECO:0000313" key="3">
    <source>
        <dbReference type="EMBL" id="KIK45349.1"/>
    </source>
</evidence>
<evidence type="ECO:0000256" key="1">
    <source>
        <dbReference type="SAM" id="Phobius"/>
    </source>
</evidence>
<dbReference type="InterPro" id="IPR045340">
    <property type="entry name" value="DUF6533"/>
</dbReference>
<sequence length="86" mass="9847">MTLVSNDPTWWPFINAGIIASYFLVASSAGLIYDWMLTFGQEVELIWRQRWSLMTVLYLAVRYGAMFYVTTRILIDVPTVSMTDAG</sequence>
<organism evidence="3 4">
    <name type="scientific">Suillus luteus UH-Slu-Lm8-n1</name>
    <dbReference type="NCBI Taxonomy" id="930992"/>
    <lineage>
        <taxon>Eukaryota</taxon>
        <taxon>Fungi</taxon>
        <taxon>Dikarya</taxon>
        <taxon>Basidiomycota</taxon>
        <taxon>Agaricomycotina</taxon>
        <taxon>Agaricomycetes</taxon>
        <taxon>Agaricomycetidae</taxon>
        <taxon>Boletales</taxon>
        <taxon>Suillineae</taxon>
        <taxon>Suillaceae</taxon>
        <taxon>Suillus</taxon>
    </lineage>
</organism>
<keyword evidence="1" id="KW-0812">Transmembrane</keyword>
<feature type="non-terminal residue" evidence="3">
    <location>
        <position position="86"/>
    </location>
</feature>
<dbReference type="AlphaFoldDB" id="A0A0D0B650"/>
<feature type="non-terminal residue" evidence="3">
    <location>
        <position position="1"/>
    </location>
</feature>
<protein>
    <recommendedName>
        <fullName evidence="2">DUF6533 domain-containing protein</fullName>
    </recommendedName>
</protein>
<dbReference type="Proteomes" id="UP000054485">
    <property type="component" value="Unassembled WGS sequence"/>
</dbReference>
<dbReference type="Pfam" id="PF20151">
    <property type="entry name" value="DUF6533"/>
    <property type="match status" value="1"/>
</dbReference>
<dbReference type="InParanoid" id="A0A0D0B650"/>
<reference evidence="4" key="2">
    <citation type="submission" date="2015-01" db="EMBL/GenBank/DDBJ databases">
        <title>Evolutionary Origins and Diversification of the Mycorrhizal Mutualists.</title>
        <authorList>
            <consortium name="DOE Joint Genome Institute"/>
            <consortium name="Mycorrhizal Genomics Consortium"/>
            <person name="Kohler A."/>
            <person name="Kuo A."/>
            <person name="Nagy L.G."/>
            <person name="Floudas D."/>
            <person name="Copeland A."/>
            <person name="Barry K.W."/>
            <person name="Cichocki N."/>
            <person name="Veneault-Fourrey C."/>
            <person name="LaButti K."/>
            <person name="Lindquist E.A."/>
            <person name="Lipzen A."/>
            <person name="Lundell T."/>
            <person name="Morin E."/>
            <person name="Murat C."/>
            <person name="Riley R."/>
            <person name="Ohm R."/>
            <person name="Sun H."/>
            <person name="Tunlid A."/>
            <person name="Henrissat B."/>
            <person name="Grigoriev I.V."/>
            <person name="Hibbett D.S."/>
            <person name="Martin F."/>
        </authorList>
    </citation>
    <scope>NUCLEOTIDE SEQUENCE [LARGE SCALE GENOMIC DNA]</scope>
    <source>
        <strain evidence="4">UH-Slu-Lm8-n1</strain>
    </source>
</reference>
<evidence type="ECO:0000313" key="4">
    <source>
        <dbReference type="Proteomes" id="UP000054485"/>
    </source>
</evidence>
<evidence type="ECO:0000259" key="2">
    <source>
        <dbReference type="Pfam" id="PF20151"/>
    </source>
</evidence>